<gene>
    <name evidence="1" type="ORF">LZC94_05035</name>
</gene>
<accession>A0ABZ2M0B5</accession>
<dbReference type="PANTHER" id="PTHR38436:SF1">
    <property type="entry name" value="ESTER CYCLASE"/>
    <property type="match status" value="1"/>
</dbReference>
<dbReference type="SUPFAM" id="SSF54427">
    <property type="entry name" value="NTF2-like"/>
    <property type="match status" value="1"/>
</dbReference>
<dbReference type="Proteomes" id="UP001370348">
    <property type="component" value="Chromosome"/>
</dbReference>
<dbReference type="EMBL" id="CP089984">
    <property type="protein sequence ID" value="WXB16643.1"/>
    <property type="molecule type" value="Genomic_DNA"/>
</dbReference>
<reference evidence="1 2" key="1">
    <citation type="submission" date="2021-12" db="EMBL/GenBank/DDBJ databases">
        <title>Discovery of the Pendulisporaceae a myxobacterial family with distinct sporulation behavior and unique specialized metabolism.</title>
        <authorList>
            <person name="Garcia R."/>
            <person name="Popoff A."/>
            <person name="Bader C.D."/>
            <person name="Loehr J."/>
            <person name="Walesch S."/>
            <person name="Walt C."/>
            <person name="Boldt J."/>
            <person name="Bunk B."/>
            <person name="Haeckl F.J.F.P.J."/>
            <person name="Gunesch A.P."/>
            <person name="Birkelbach J."/>
            <person name="Nuebel U."/>
            <person name="Pietschmann T."/>
            <person name="Bach T."/>
            <person name="Mueller R."/>
        </authorList>
    </citation>
    <scope>NUCLEOTIDE SEQUENCE [LARGE SCALE GENOMIC DNA]</scope>
    <source>
        <strain evidence="1 2">MSr11954</strain>
    </source>
</reference>
<dbReference type="PANTHER" id="PTHR38436">
    <property type="entry name" value="POLYKETIDE CYCLASE SNOAL-LIKE DOMAIN"/>
    <property type="match status" value="1"/>
</dbReference>
<organism evidence="1 2">
    <name type="scientific">Pendulispora albinea</name>
    <dbReference type="NCBI Taxonomy" id="2741071"/>
    <lineage>
        <taxon>Bacteria</taxon>
        <taxon>Pseudomonadati</taxon>
        <taxon>Myxococcota</taxon>
        <taxon>Myxococcia</taxon>
        <taxon>Myxococcales</taxon>
        <taxon>Sorangiineae</taxon>
        <taxon>Pendulisporaceae</taxon>
        <taxon>Pendulispora</taxon>
    </lineage>
</organism>
<dbReference type="RefSeq" id="WP_394826270.1">
    <property type="nucleotide sequence ID" value="NZ_CP089984.1"/>
</dbReference>
<evidence type="ECO:0000313" key="2">
    <source>
        <dbReference type="Proteomes" id="UP001370348"/>
    </source>
</evidence>
<dbReference type="InterPro" id="IPR032710">
    <property type="entry name" value="NTF2-like_dom_sf"/>
</dbReference>
<name>A0ABZ2M0B5_9BACT</name>
<evidence type="ECO:0000313" key="1">
    <source>
        <dbReference type="EMBL" id="WXB16643.1"/>
    </source>
</evidence>
<dbReference type="Gene3D" id="3.10.450.50">
    <property type="match status" value="1"/>
</dbReference>
<protein>
    <submittedName>
        <fullName evidence="1">Ester cyclase</fullName>
    </submittedName>
</protein>
<dbReference type="Pfam" id="PF07366">
    <property type="entry name" value="SnoaL"/>
    <property type="match status" value="1"/>
</dbReference>
<proteinExistence type="predicted"/>
<sequence>METEERTATLRARREALVRAHMQDENTRDFDKVLATFPHPHYEIIATGAVYDGRDEVRAYYRDSRTAFPDQRNELISLRHTDDAVVVEFWLRGTHQGPFRALPPTGQTIEVRMTAFFIFEGERLMVERVYFDSLTLLKQLLRGVSPKNPASLLLLIRTLLGVARGLR</sequence>
<dbReference type="InterPro" id="IPR009959">
    <property type="entry name" value="Cyclase_SnoaL-like"/>
</dbReference>
<keyword evidence="2" id="KW-1185">Reference proteome</keyword>